<feature type="transmembrane region" description="Helical" evidence="6">
    <location>
        <begin position="29"/>
        <end position="50"/>
    </location>
</feature>
<reference evidence="8 9" key="1">
    <citation type="submission" date="2019-01" db="EMBL/GenBank/DDBJ databases">
        <title>Chengkuizengella sp. nov., isolated from deep-sea sediment of East Pacific Ocean.</title>
        <authorList>
            <person name="Yang J."/>
            <person name="Lai Q."/>
            <person name="Shao Z."/>
        </authorList>
    </citation>
    <scope>NUCLEOTIDE SEQUENCE [LARGE SCALE GENOMIC DNA]</scope>
    <source>
        <strain evidence="8 9">YPA3-1-1</strain>
    </source>
</reference>
<keyword evidence="5 6" id="KW-0472">Membrane</keyword>
<evidence type="ECO:0000256" key="3">
    <source>
        <dbReference type="ARBA" id="ARBA00022692"/>
    </source>
</evidence>
<dbReference type="InterPro" id="IPR015414">
    <property type="entry name" value="TMEM64"/>
</dbReference>
<dbReference type="PANTHER" id="PTHR12677:SF55">
    <property type="entry name" value="UNDECAPRENYL PHOSPHATE TRANSPORTER SAOUHSC_00901-RELATED"/>
    <property type="match status" value="1"/>
</dbReference>
<organism evidence="8 9">
    <name type="scientific">Chengkuizengella marina</name>
    <dbReference type="NCBI Taxonomy" id="2507566"/>
    <lineage>
        <taxon>Bacteria</taxon>
        <taxon>Bacillati</taxon>
        <taxon>Bacillota</taxon>
        <taxon>Bacilli</taxon>
        <taxon>Bacillales</taxon>
        <taxon>Paenibacillaceae</taxon>
        <taxon>Chengkuizengella</taxon>
    </lineage>
</organism>
<keyword evidence="2 6" id="KW-1003">Cell membrane</keyword>
<evidence type="ECO:0000256" key="2">
    <source>
        <dbReference type="ARBA" id="ARBA00022475"/>
    </source>
</evidence>
<keyword evidence="3 6" id="KW-0812">Transmembrane</keyword>
<sequence>MLESFIPILPIFLIVLVNAQVYGLGLGFLFSWLGITVGSYSVFMISRTLGRKLSSYIDQRFSTKRKYQFMRKYKGNIKKSRRFFHWIEKRGFTVIFTLACLPFAPTFLVNVVSGLSEVSKRTFFIATLLGKAFMSFLVSLVGYDLFSIVQNPWKVIFTLGIFLLIWIGGKRLEMRYV</sequence>
<dbReference type="Pfam" id="PF09335">
    <property type="entry name" value="VTT_dom"/>
    <property type="match status" value="1"/>
</dbReference>
<comment type="caution">
    <text evidence="8">The sequence shown here is derived from an EMBL/GenBank/DDBJ whole genome shotgun (WGS) entry which is preliminary data.</text>
</comment>
<dbReference type="Proteomes" id="UP000448943">
    <property type="component" value="Unassembled WGS sequence"/>
</dbReference>
<feature type="domain" description="VTT" evidence="7">
    <location>
        <begin position="10"/>
        <end position="143"/>
    </location>
</feature>
<name>A0A6N9PY54_9BACL</name>
<keyword evidence="9" id="KW-1185">Reference proteome</keyword>
<evidence type="ECO:0000256" key="6">
    <source>
        <dbReference type="RuleBase" id="RU366058"/>
    </source>
</evidence>
<evidence type="ECO:0000256" key="1">
    <source>
        <dbReference type="ARBA" id="ARBA00004651"/>
    </source>
</evidence>
<gene>
    <name evidence="8" type="ORF">ERL59_05735</name>
</gene>
<dbReference type="GO" id="GO:0005886">
    <property type="term" value="C:plasma membrane"/>
    <property type="evidence" value="ECO:0007669"/>
    <property type="project" value="UniProtKB-SubCell"/>
</dbReference>
<protein>
    <recommendedName>
        <fullName evidence="6">TVP38/TMEM64 family membrane protein</fullName>
    </recommendedName>
</protein>
<comment type="caution">
    <text evidence="6">Lacks conserved residue(s) required for the propagation of feature annotation.</text>
</comment>
<accession>A0A6N9PY54</accession>
<comment type="similarity">
    <text evidence="6">Belongs to the TVP38/TMEM64 family.</text>
</comment>
<feature type="transmembrane region" description="Helical" evidence="6">
    <location>
        <begin position="153"/>
        <end position="169"/>
    </location>
</feature>
<dbReference type="InterPro" id="IPR032816">
    <property type="entry name" value="VTT_dom"/>
</dbReference>
<evidence type="ECO:0000256" key="5">
    <source>
        <dbReference type="ARBA" id="ARBA00023136"/>
    </source>
</evidence>
<proteinExistence type="inferred from homology"/>
<evidence type="ECO:0000256" key="4">
    <source>
        <dbReference type="ARBA" id="ARBA00022989"/>
    </source>
</evidence>
<dbReference type="OrthoDB" id="1651121at2"/>
<keyword evidence="4 6" id="KW-1133">Transmembrane helix</keyword>
<dbReference type="EMBL" id="SIJB01000014">
    <property type="protein sequence ID" value="NBI28451.1"/>
    <property type="molecule type" value="Genomic_DNA"/>
</dbReference>
<evidence type="ECO:0000313" key="9">
    <source>
        <dbReference type="Proteomes" id="UP000448943"/>
    </source>
</evidence>
<dbReference type="PANTHER" id="PTHR12677">
    <property type="entry name" value="GOLGI APPARATUS MEMBRANE PROTEIN TVP38-RELATED"/>
    <property type="match status" value="1"/>
</dbReference>
<evidence type="ECO:0000313" key="8">
    <source>
        <dbReference type="EMBL" id="NBI28451.1"/>
    </source>
</evidence>
<dbReference type="AlphaFoldDB" id="A0A6N9PY54"/>
<feature type="transmembrane region" description="Helical" evidence="6">
    <location>
        <begin position="123"/>
        <end position="146"/>
    </location>
</feature>
<evidence type="ECO:0000259" key="7">
    <source>
        <dbReference type="Pfam" id="PF09335"/>
    </source>
</evidence>
<comment type="subcellular location">
    <subcellularLocation>
        <location evidence="1 6">Cell membrane</location>
        <topology evidence="1 6">Multi-pass membrane protein</topology>
    </subcellularLocation>
</comment>
<feature type="transmembrane region" description="Helical" evidence="6">
    <location>
        <begin position="91"/>
        <end position="111"/>
    </location>
</feature>